<dbReference type="STRING" id="35608.A0A2U1M714"/>
<keyword evidence="2" id="KW-0808">Transferase</keyword>
<protein>
    <submittedName>
        <fullName evidence="2">RNA-directed DNA polymerase, eukaryota, Reverse transcriptase zinc-binding domain protein</fullName>
    </submittedName>
</protein>
<accession>A0A2U1M714</accession>
<evidence type="ECO:0000259" key="1">
    <source>
        <dbReference type="Pfam" id="PF13966"/>
    </source>
</evidence>
<dbReference type="Proteomes" id="UP000245207">
    <property type="component" value="Unassembled WGS sequence"/>
</dbReference>
<organism evidence="2 3">
    <name type="scientific">Artemisia annua</name>
    <name type="common">Sweet wormwood</name>
    <dbReference type="NCBI Taxonomy" id="35608"/>
    <lineage>
        <taxon>Eukaryota</taxon>
        <taxon>Viridiplantae</taxon>
        <taxon>Streptophyta</taxon>
        <taxon>Embryophyta</taxon>
        <taxon>Tracheophyta</taxon>
        <taxon>Spermatophyta</taxon>
        <taxon>Magnoliopsida</taxon>
        <taxon>eudicotyledons</taxon>
        <taxon>Gunneridae</taxon>
        <taxon>Pentapetalae</taxon>
        <taxon>asterids</taxon>
        <taxon>campanulids</taxon>
        <taxon>Asterales</taxon>
        <taxon>Asteraceae</taxon>
        <taxon>Asteroideae</taxon>
        <taxon>Anthemideae</taxon>
        <taxon>Artemisiinae</taxon>
        <taxon>Artemisia</taxon>
    </lineage>
</organism>
<dbReference type="EMBL" id="PKPP01006275">
    <property type="protein sequence ID" value="PWA57055.1"/>
    <property type="molecule type" value="Genomic_DNA"/>
</dbReference>
<proteinExistence type="predicted"/>
<dbReference type="GO" id="GO:0003964">
    <property type="term" value="F:RNA-directed DNA polymerase activity"/>
    <property type="evidence" value="ECO:0007669"/>
    <property type="project" value="UniProtKB-KW"/>
</dbReference>
<evidence type="ECO:0000313" key="2">
    <source>
        <dbReference type="EMBL" id="PWA57055.1"/>
    </source>
</evidence>
<evidence type="ECO:0000313" key="3">
    <source>
        <dbReference type="Proteomes" id="UP000245207"/>
    </source>
</evidence>
<dbReference type="OrthoDB" id="696485at2759"/>
<name>A0A2U1M714_ARTAN</name>
<dbReference type="AlphaFoldDB" id="A0A2U1M714"/>
<keyword evidence="3" id="KW-1185">Reference proteome</keyword>
<keyword evidence="2" id="KW-0695">RNA-directed DNA polymerase</keyword>
<dbReference type="InterPro" id="IPR026960">
    <property type="entry name" value="RVT-Znf"/>
</dbReference>
<sequence>MGTGLHKGVWANIQSGNNDIDKVGVHFSTSFYQKIGNGNTVRFWEDVWNTHGLPLKHVFPRLYALEIDKECLVSDRWKLVNTVWSGNWNWRCEPRGRVIDELAGLQHVLNSLSLTTCDIDKWQWSLATNGKFTVHKLASLIYRNILGPFSIGCNHIWNNWTPIKVNICIWRAANNRLPTLSALNSKGIIPASLLCPLCDEATETIDHVLYECILARRIWLKCWRWWGIVVPTYFSIKDTIFRSLAQTDSKLVSKALQGVFYVLMWSIWKWRNRVVHASNNEKDAILIEDIFSQIQQLSLLWISNRCKKFNLDWGRWILAPKEVFR</sequence>
<keyword evidence="2" id="KW-0548">Nucleotidyltransferase</keyword>
<dbReference type="PANTHER" id="PTHR36617">
    <property type="entry name" value="PROTEIN, PUTATIVE-RELATED"/>
    <property type="match status" value="1"/>
</dbReference>
<gene>
    <name evidence="2" type="ORF">CTI12_AA414380</name>
</gene>
<reference evidence="2 3" key="1">
    <citation type="journal article" date="2018" name="Mol. Plant">
        <title>The genome of Artemisia annua provides insight into the evolution of Asteraceae family and artemisinin biosynthesis.</title>
        <authorList>
            <person name="Shen Q."/>
            <person name="Zhang L."/>
            <person name="Liao Z."/>
            <person name="Wang S."/>
            <person name="Yan T."/>
            <person name="Shi P."/>
            <person name="Liu M."/>
            <person name="Fu X."/>
            <person name="Pan Q."/>
            <person name="Wang Y."/>
            <person name="Lv Z."/>
            <person name="Lu X."/>
            <person name="Zhang F."/>
            <person name="Jiang W."/>
            <person name="Ma Y."/>
            <person name="Chen M."/>
            <person name="Hao X."/>
            <person name="Li L."/>
            <person name="Tang Y."/>
            <person name="Lv G."/>
            <person name="Zhou Y."/>
            <person name="Sun X."/>
            <person name="Brodelius P.E."/>
            <person name="Rose J.K.C."/>
            <person name="Tang K."/>
        </authorList>
    </citation>
    <scope>NUCLEOTIDE SEQUENCE [LARGE SCALE GENOMIC DNA]</scope>
    <source>
        <strain evidence="3">cv. Huhao1</strain>
        <tissue evidence="2">Leaf</tissue>
    </source>
</reference>
<dbReference type="Pfam" id="PF13966">
    <property type="entry name" value="zf-RVT"/>
    <property type="match status" value="1"/>
</dbReference>
<dbReference type="PANTHER" id="PTHR36617:SF16">
    <property type="entry name" value="OS04G0516500 PROTEIN"/>
    <property type="match status" value="1"/>
</dbReference>
<feature type="domain" description="Reverse transcriptase zinc-binding" evidence="1">
    <location>
        <begin position="153"/>
        <end position="219"/>
    </location>
</feature>
<comment type="caution">
    <text evidence="2">The sequence shown here is derived from an EMBL/GenBank/DDBJ whole genome shotgun (WGS) entry which is preliminary data.</text>
</comment>